<evidence type="ECO:0000256" key="3">
    <source>
        <dbReference type="ARBA" id="ARBA00004729"/>
    </source>
</evidence>
<evidence type="ECO:0000256" key="4">
    <source>
        <dbReference type="ARBA" id="ARBA00009845"/>
    </source>
</evidence>
<dbReference type="InterPro" id="IPR004431">
    <property type="entry name" value="3-IsopropMal_deHydase_ssu"/>
</dbReference>
<dbReference type="FunFam" id="3.20.19.10:FF:000003">
    <property type="entry name" value="3-isopropylmalate dehydratase small subunit"/>
    <property type="match status" value="1"/>
</dbReference>
<dbReference type="GO" id="GO:0003861">
    <property type="term" value="F:3-isopropylmalate dehydratase activity"/>
    <property type="evidence" value="ECO:0007669"/>
    <property type="project" value="UniProtKB-UniRule"/>
</dbReference>
<evidence type="ECO:0000256" key="6">
    <source>
        <dbReference type="ARBA" id="ARBA00022430"/>
    </source>
</evidence>
<gene>
    <name evidence="10 12" type="primary">leuD</name>
    <name evidence="12" type="ORF">AFE02nite_02000</name>
</gene>
<name>A0A511YTG9_9CELL</name>
<dbReference type="SUPFAM" id="SSF52016">
    <property type="entry name" value="LeuD/IlvD-like"/>
    <property type="match status" value="1"/>
</dbReference>
<dbReference type="AlphaFoldDB" id="A0A511YTG9"/>
<proteinExistence type="inferred from homology"/>
<evidence type="ECO:0000256" key="8">
    <source>
        <dbReference type="ARBA" id="ARBA00023239"/>
    </source>
</evidence>
<dbReference type="InterPro" id="IPR050075">
    <property type="entry name" value="LeuD"/>
</dbReference>
<dbReference type="InterPro" id="IPR000573">
    <property type="entry name" value="AconitaseA/IPMdHydase_ssu_swvl"/>
</dbReference>
<keyword evidence="8 10" id="KW-0456">Lyase</keyword>
<dbReference type="NCBIfam" id="NF002458">
    <property type="entry name" value="PRK01641.1"/>
    <property type="match status" value="1"/>
</dbReference>
<keyword evidence="13" id="KW-1185">Reference proteome</keyword>
<feature type="domain" description="Aconitase A/isopropylmalate dehydratase small subunit swivel" evidence="11">
    <location>
        <begin position="1"/>
        <end position="117"/>
    </location>
</feature>
<evidence type="ECO:0000256" key="5">
    <source>
        <dbReference type="ARBA" id="ARBA00011271"/>
    </source>
</evidence>
<comment type="similarity">
    <text evidence="4 10">Belongs to the LeuD family. LeuD type 1 subfamily.</text>
</comment>
<evidence type="ECO:0000259" key="11">
    <source>
        <dbReference type="Pfam" id="PF00694"/>
    </source>
</evidence>
<evidence type="ECO:0000313" key="12">
    <source>
        <dbReference type="EMBL" id="GEN78466.1"/>
    </source>
</evidence>
<dbReference type="PANTHER" id="PTHR43345">
    <property type="entry name" value="3-ISOPROPYLMALATE DEHYDRATASE SMALL SUBUNIT 2-RELATED-RELATED"/>
    <property type="match status" value="1"/>
</dbReference>
<evidence type="ECO:0000256" key="9">
    <source>
        <dbReference type="ARBA" id="ARBA00023304"/>
    </source>
</evidence>
<reference evidence="12 13" key="1">
    <citation type="submission" date="2019-07" db="EMBL/GenBank/DDBJ databases">
        <title>Whole genome shotgun sequence of Actinotalea fermentans NBRC 105374.</title>
        <authorList>
            <person name="Hosoyama A."/>
            <person name="Uohara A."/>
            <person name="Ohji S."/>
            <person name="Ichikawa N."/>
        </authorList>
    </citation>
    <scope>NUCLEOTIDE SEQUENCE [LARGE SCALE GENOMIC DNA]</scope>
    <source>
        <strain evidence="12 13">NBRC 105374</strain>
    </source>
</reference>
<comment type="function">
    <text evidence="2 10">Catalyzes the isomerization between 2-isopropylmalate and 3-isopropylmalate, via the formation of 2-isopropylmaleate.</text>
</comment>
<comment type="pathway">
    <text evidence="3 10">Amino-acid biosynthesis; L-leucine biosynthesis; L-leucine from 3-methyl-2-oxobutanoate: step 2/4.</text>
</comment>
<dbReference type="InterPro" id="IPR015928">
    <property type="entry name" value="Aconitase/3IPM_dehydase_swvl"/>
</dbReference>
<dbReference type="PANTHER" id="PTHR43345:SF5">
    <property type="entry name" value="3-ISOPROPYLMALATE DEHYDRATASE SMALL SUBUNIT"/>
    <property type="match status" value="1"/>
</dbReference>
<evidence type="ECO:0000313" key="13">
    <source>
        <dbReference type="Proteomes" id="UP000321484"/>
    </source>
</evidence>
<dbReference type="InterPro" id="IPR033940">
    <property type="entry name" value="IPMI_Swivel"/>
</dbReference>
<dbReference type="GO" id="GO:0009098">
    <property type="term" value="P:L-leucine biosynthetic process"/>
    <property type="evidence" value="ECO:0007669"/>
    <property type="project" value="UniProtKB-UniRule"/>
</dbReference>
<accession>A0A511YTG9</accession>
<evidence type="ECO:0000256" key="7">
    <source>
        <dbReference type="ARBA" id="ARBA00022605"/>
    </source>
</evidence>
<dbReference type="OrthoDB" id="9777465at2"/>
<dbReference type="HAMAP" id="MF_01031">
    <property type="entry name" value="LeuD_type1"/>
    <property type="match status" value="1"/>
</dbReference>
<evidence type="ECO:0000256" key="2">
    <source>
        <dbReference type="ARBA" id="ARBA00002695"/>
    </source>
</evidence>
<comment type="subunit">
    <text evidence="5 10">Heterodimer of LeuC and LeuD.</text>
</comment>
<dbReference type="GO" id="GO:0009316">
    <property type="term" value="C:3-isopropylmalate dehydratase complex"/>
    <property type="evidence" value="ECO:0007669"/>
    <property type="project" value="InterPro"/>
</dbReference>
<dbReference type="Gene3D" id="3.20.19.10">
    <property type="entry name" value="Aconitase, domain 4"/>
    <property type="match status" value="1"/>
</dbReference>
<organism evidence="12 13">
    <name type="scientific">Actinotalea fermentans</name>
    <dbReference type="NCBI Taxonomy" id="43671"/>
    <lineage>
        <taxon>Bacteria</taxon>
        <taxon>Bacillati</taxon>
        <taxon>Actinomycetota</taxon>
        <taxon>Actinomycetes</taxon>
        <taxon>Micrococcales</taxon>
        <taxon>Cellulomonadaceae</taxon>
        <taxon>Actinotalea</taxon>
    </lineage>
</organism>
<dbReference type="Proteomes" id="UP000321484">
    <property type="component" value="Unassembled WGS sequence"/>
</dbReference>
<dbReference type="RefSeq" id="WP_034246676.1">
    <property type="nucleotide sequence ID" value="NZ_BJYK01000001.1"/>
</dbReference>
<evidence type="ECO:0000256" key="1">
    <source>
        <dbReference type="ARBA" id="ARBA00000491"/>
    </source>
</evidence>
<comment type="catalytic activity">
    <reaction evidence="1 10">
        <text>(2R,3S)-3-isopropylmalate = (2S)-2-isopropylmalate</text>
        <dbReference type="Rhea" id="RHEA:32287"/>
        <dbReference type="ChEBI" id="CHEBI:1178"/>
        <dbReference type="ChEBI" id="CHEBI:35121"/>
        <dbReference type="EC" id="4.2.1.33"/>
    </reaction>
</comment>
<keyword evidence="7 10" id="KW-0028">Amino-acid biosynthesis</keyword>
<evidence type="ECO:0000256" key="10">
    <source>
        <dbReference type="HAMAP-Rule" id="MF_01031"/>
    </source>
</evidence>
<comment type="caution">
    <text evidence="12">The sequence shown here is derived from an EMBL/GenBank/DDBJ whole genome shotgun (WGS) entry which is preliminary data.</text>
</comment>
<keyword evidence="9 10" id="KW-0100">Branched-chain amino acid biosynthesis</keyword>
<sequence length="224" mass="24817">MEKFTQHTGVGVPLRRSNVDTDQIIPAVYLKRVTRTGFEDGLFSAWRNDPAFVLNQAPYATGSVLVAGPDFGTGSSREHAVWALKDYGFKAVLSSRFADIFRGNSGKQGLLAAQLAQEDIELIWKILETTPGTEVTVDLVNKQVRCADVTVPLQVDDYTRWRLMEGLDDIGLTLQHEGDIAEFEEHRASWRPRTLPAKHLPKVEVKAARAAGVPVEIGRPLPQN</sequence>
<protein>
    <recommendedName>
        <fullName evidence="10">3-isopropylmalate dehydratase small subunit</fullName>
        <ecNumber evidence="10">4.2.1.33</ecNumber>
    </recommendedName>
    <alternativeName>
        <fullName evidence="10">Alpha-IPM isomerase</fullName>
        <shortName evidence="10">IPMI</shortName>
    </alternativeName>
    <alternativeName>
        <fullName evidence="10">Isopropylmalate isomerase</fullName>
    </alternativeName>
</protein>
<keyword evidence="6 10" id="KW-0432">Leucine biosynthesis</keyword>
<dbReference type="EMBL" id="BJYK01000001">
    <property type="protein sequence ID" value="GEN78466.1"/>
    <property type="molecule type" value="Genomic_DNA"/>
</dbReference>
<dbReference type="UniPathway" id="UPA00048">
    <property type="reaction ID" value="UER00071"/>
</dbReference>
<dbReference type="NCBIfam" id="TIGR00171">
    <property type="entry name" value="leuD"/>
    <property type="match status" value="1"/>
</dbReference>
<dbReference type="EC" id="4.2.1.33" evidence="10"/>
<dbReference type="Pfam" id="PF00694">
    <property type="entry name" value="Aconitase_C"/>
    <property type="match status" value="1"/>
</dbReference>
<dbReference type="CDD" id="cd01577">
    <property type="entry name" value="IPMI_Swivel"/>
    <property type="match status" value="1"/>
</dbReference>